<dbReference type="OrthoDB" id="4050479at2759"/>
<dbReference type="HOGENOM" id="CLU_1503826_0_0_1"/>
<dbReference type="KEGG" id="ncs:NCAS_0B06790"/>
<feature type="transmembrane region" description="Helical" evidence="1">
    <location>
        <begin position="27"/>
        <end position="49"/>
    </location>
</feature>
<dbReference type="eggNOG" id="ENOG502SCTI">
    <property type="taxonomic scope" value="Eukaryota"/>
</dbReference>
<protein>
    <submittedName>
        <fullName evidence="2">Uncharacterized protein</fullName>
    </submittedName>
</protein>
<dbReference type="RefSeq" id="XP_003675134.1">
    <property type="nucleotide sequence ID" value="XM_003675086.1"/>
</dbReference>
<evidence type="ECO:0000256" key="1">
    <source>
        <dbReference type="SAM" id="Phobius"/>
    </source>
</evidence>
<reference key="2">
    <citation type="submission" date="2011-08" db="EMBL/GenBank/DDBJ databases">
        <title>Genome sequence of Naumovozyma castellii.</title>
        <authorList>
            <person name="Gordon J.L."/>
            <person name="Armisen D."/>
            <person name="Proux-Wera E."/>
            <person name="OhEigeartaigh S.S."/>
            <person name="Byrne K.P."/>
            <person name="Wolfe K.H."/>
        </authorList>
    </citation>
    <scope>NUCLEOTIDE SEQUENCE</scope>
    <source>
        <strain>Type strain:CBS 4309</strain>
    </source>
</reference>
<dbReference type="InParanoid" id="G0VA33"/>
<gene>
    <name evidence="2" type="primary">NCAS0B06790</name>
    <name evidence="2" type="ordered locus">NCAS_0B06790</name>
</gene>
<keyword evidence="1" id="KW-1133">Transmembrane helix</keyword>
<dbReference type="EMBL" id="HE576753">
    <property type="protein sequence ID" value="CCC68763.1"/>
    <property type="molecule type" value="Genomic_DNA"/>
</dbReference>
<dbReference type="OMA" id="FINMARH"/>
<keyword evidence="3" id="KW-1185">Reference proteome</keyword>
<accession>G0VA33</accession>
<sequence length="180" mass="20309">MQTPQKKTVPQVMIEFLMGSTSADLTIHIPSLILGSILTILTSLLLPILKTLIGEFLFKLAIFIKYCLIVGGVAFLFKYFILNSGSFSIGSLNPTIKFQESIKHTEKPLKKGIDNAKVAELTNNNTIGSFRYFDIPITKLDVKRDPRIDEPTESIPGGKEDRQFKKSERYLNFVNRANKR</sequence>
<dbReference type="Proteomes" id="UP000001640">
    <property type="component" value="Chromosome 2"/>
</dbReference>
<name>G0VA33_NAUCA</name>
<reference evidence="2 3" key="1">
    <citation type="journal article" date="2011" name="Proc. Natl. Acad. Sci. U.S.A.">
        <title>Evolutionary erosion of yeast sex chromosomes by mating-type switching accidents.</title>
        <authorList>
            <person name="Gordon J.L."/>
            <person name="Armisen D."/>
            <person name="Proux-Wera E."/>
            <person name="Oheigeartaigh S.S."/>
            <person name="Byrne K.P."/>
            <person name="Wolfe K.H."/>
        </authorList>
    </citation>
    <scope>NUCLEOTIDE SEQUENCE [LARGE SCALE GENOMIC DNA]</scope>
    <source>
        <strain evidence="3">ATCC 76901 / BCRC 22586 / CBS 4309 / NBRC 1992 / NRRL Y-12630</strain>
    </source>
</reference>
<dbReference type="FunCoup" id="G0VA33">
    <property type="interactions" value="21"/>
</dbReference>
<keyword evidence="1" id="KW-0472">Membrane</keyword>
<proteinExistence type="predicted"/>
<dbReference type="GeneID" id="96902320"/>
<evidence type="ECO:0000313" key="3">
    <source>
        <dbReference type="Proteomes" id="UP000001640"/>
    </source>
</evidence>
<organism evidence="2 3">
    <name type="scientific">Naumovozyma castellii</name>
    <name type="common">Yeast</name>
    <name type="synonym">Saccharomyces castellii</name>
    <dbReference type="NCBI Taxonomy" id="27288"/>
    <lineage>
        <taxon>Eukaryota</taxon>
        <taxon>Fungi</taxon>
        <taxon>Dikarya</taxon>
        <taxon>Ascomycota</taxon>
        <taxon>Saccharomycotina</taxon>
        <taxon>Saccharomycetes</taxon>
        <taxon>Saccharomycetales</taxon>
        <taxon>Saccharomycetaceae</taxon>
        <taxon>Naumovozyma</taxon>
    </lineage>
</organism>
<keyword evidence="1" id="KW-0812">Transmembrane</keyword>
<dbReference type="AlphaFoldDB" id="G0VA33"/>
<feature type="transmembrane region" description="Helical" evidence="1">
    <location>
        <begin position="56"/>
        <end position="81"/>
    </location>
</feature>
<evidence type="ECO:0000313" key="2">
    <source>
        <dbReference type="EMBL" id="CCC68763.1"/>
    </source>
</evidence>